<dbReference type="InterPro" id="IPR052649">
    <property type="entry name" value="NCE102-like"/>
</dbReference>
<dbReference type="PANTHER" id="PTHR28165">
    <property type="entry name" value="NON-CLASSICAL EXPORT PROTEIN 2-RELATED"/>
    <property type="match status" value="1"/>
</dbReference>
<keyword evidence="3 5" id="KW-1133">Transmembrane helix</keyword>
<dbReference type="Proteomes" id="UP000799536">
    <property type="component" value="Unassembled WGS sequence"/>
</dbReference>
<keyword evidence="8" id="KW-1185">Reference proteome</keyword>
<evidence type="ECO:0000256" key="2">
    <source>
        <dbReference type="ARBA" id="ARBA00022692"/>
    </source>
</evidence>
<evidence type="ECO:0000256" key="3">
    <source>
        <dbReference type="ARBA" id="ARBA00022989"/>
    </source>
</evidence>
<dbReference type="GO" id="GO:0070941">
    <property type="term" value="P:eisosome assembly"/>
    <property type="evidence" value="ECO:0007669"/>
    <property type="project" value="TreeGrafter"/>
</dbReference>
<comment type="subcellular location">
    <subcellularLocation>
        <location evidence="1">Membrane</location>
        <topology evidence="1">Multi-pass membrane protein</topology>
    </subcellularLocation>
</comment>
<feature type="transmembrane region" description="Helical" evidence="5">
    <location>
        <begin position="68"/>
        <end position="90"/>
    </location>
</feature>
<dbReference type="EMBL" id="ML994060">
    <property type="protein sequence ID" value="KAF2199711.1"/>
    <property type="molecule type" value="Genomic_DNA"/>
</dbReference>
<keyword evidence="4 5" id="KW-0472">Membrane</keyword>
<protein>
    <recommendedName>
        <fullName evidence="6">MARVEL domain-containing protein</fullName>
    </recommendedName>
</protein>
<organism evidence="7 8">
    <name type="scientific">Delitschia confertaspora ATCC 74209</name>
    <dbReference type="NCBI Taxonomy" id="1513339"/>
    <lineage>
        <taxon>Eukaryota</taxon>
        <taxon>Fungi</taxon>
        <taxon>Dikarya</taxon>
        <taxon>Ascomycota</taxon>
        <taxon>Pezizomycotina</taxon>
        <taxon>Dothideomycetes</taxon>
        <taxon>Pleosporomycetidae</taxon>
        <taxon>Pleosporales</taxon>
        <taxon>Delitschiaceae</taxon>
        <taxon>Delitschia</taxon>
    </lineage>
</organism>
<dbReference type="InterPro" id="IPR008253">
    <property type="entry name" value="Marvel"/>
</dbReference>
<reference evidence="7" key="1">
    <citation type="journal article" date="2020" name="Stud. Mycol.">
        <title>101 Dothideomycetes genomes: a test case for predicting lifestyles and emergence of pathogens.</title>
        <authorList>
            <person name="Haridas S."/>
            <person name="Albert R."/>
            <person name="Binder M."/>
            <person name="Bloem J."/>
            <person name="Labutti K."/>
            <person name="Salamov A."/>
            <person name="Andreopoulos B."/>
            <person name="Baker S."/>
            <person name="Barry K."/>
            <person name="Bills G."/>
            <person name="Bluhm B."/>
            <person name="Cannon C."/>
            <person name="Castanera R."/>
            <person name="Culley D."/>
            <person name="Daum C."/>
            <person name="Ezra D."/>
            <person name="Gonzalez J."/>
            <person name="Henrissat B."/>
            <person name="Kuo A."/>
            <person name="Liang C."/>
            <person name="Lipzen A."/>
            <person name="Lutzoni F."/>
            <person name="Magnuson J."/>
            <person name="Mondo S."/>
            <person name="Nolan M."/>
            <person name="Ohm R."/>
            <person name="Pangilinan J."/>
            <person name="Park H.-J."/>
            <person name="Ramirez L."/>
            <person name="Alfaro M."/>
            <person name="Sun H."/>
            <person name="Tritt A."/>
            <person name="Yoshinaga Y."/>
            <person name="Zwiers L.-H."/>
            <person name="Turgeon B."/>
            <person name="Goodwin S."/>
            <person name="Spatafora J."/>
            <person name="Crous P."/>
            <person name="Grigoriev I."/>
        </authorList>
    </citation>
    <scope>NUCLEOTIDE SEQUENCE</scope>
    <source>
        <strain evidence="7">ATCC 74209</strain>
    </source>
</reference>
<feature type="domain" description="MARVEL" evidence="6">
    <location>
        <begin position="4"/>
        <end position="165"/>
    </location>
</feature>
<name>A0A9P4JHW2_9PLEO</name>
<evidence type="ECO:0000259" key="6">
    <source>
        <dbReference type="Pfam" id="PF01284"/>
    </source>
</evidence>
<gene>
    <name evidence="7" type="ORF">GQ43DRAFT_375595</name>
</gene>
<dbReference type="OrthoDB" id="2017497at2759"/>
<feature type="transmembrane region" description="Helical" evidence="5">
    <location>
        <begin position="41"/>
        <end position="62"/>
    </location>
</feature>
<comment type="caution">
    <text evidence="7">The sequence shown here is derived from an EMBL/GenBank/DDBJ whole genome shotgun (WGS) entry which is preliminary data.</text>
</comment>
<dbReference type="PANTHER" id="PTHR28165:SF2">
    <property type="entry name" value="MARVEL DOMAIN-CONTAINING PROTEIN"/>
    <property type="match status" value="1"/>
</dbReference>
<sequence length="173" mass="18524">MKLITAALRVAQILFGAVVLALSVSLIKGQHLGSAPAVQTYGAFTGAFSLVMGDVALVAVFVQAIPMVAVLLADALAATFYLVGGIVIVVKLRGISCSGNDRLNLAKMFFNPLLNGGCVGKGKNLNCWYYLPDRSDKLHSRCKMNEADAAFMFISFVFILGAAVFTFLNSRRR</sequence>
<dbReference type="GO" id="GO:0005886">
    <property type="term" value="C:plasma membrane"/>
    <property type="evidence" value="ECO:0007669"/>
    <property type="project" value="TreeGrafter"/>
</dbReference>
<evidence type="ECO:0000256" key="4">
    <source>
        <dbReference type="ARBA" id="ARBA00023136"/>
    </source>
</evidence>
<dbReference type="AlphaFoldDB" id="A0A9P4JHW2"/>
<dbReference type="GO" id="GO:0032126">
    <property type="term" value="C:eisosome"/>
    <property type="evidence" value="ECO:0007669"/>
    <property type="project" value="TreeGrafter"/>
</dbReference>
<evidence type="ECO:0000256" key="5">
    <source>
        <dbReference type="SAM" id="Phobius"/>
    </source>
</evidence>
<proteinExistence type="predicted"/>
<accession>A0A9P4JHW2</accession>
<keyword evidence="2 5" id="KW-0812">Transmembrane</keyword>
<dbReference type="Pfam" id="PF01284">
    <property type="entry name" value="MARVEL"/>
    <property type="match status" value="1"/>
</dbReference>
<evidence type="ECO:0000313" key="7">
    <source>
        <dbReference type="EMBL" id="KAF2199711.1"/>
    </source>
</evidence>
<feature type="transmembrane region" description="Helical" evidence="5">
    <location>
        <begin position="149"/>
        <end position="168"/>
    </location>
</feature>
<evidence type="ECO:0000256" key="1">
    <source>
        <dbReference type="ARBA" id="ARBA00004141"/>
    </source>
</evidence>
<dbReference type="GO" id="GO:0072659">
    <property type="term" value="P:protein localization to plasma membrane"/>
    <property type="evidence" value="ECO:0007669"/>
    <property type="project" value="TreeGrafter"/>
</dbReference>
<feature type="transmembrane region" description="Helical" evidence="5">
    <location>
        <begin position="6"/>
        <end position="29"/>
    </location>
</feature>
<evidence type="ECO:0000313" key="8">
    <source>
        <dbReference type="Proteomes" id="UP000799536"/>
    </source>
</evidence>